<dbReference type="OrthoDB" id="92470at2"/>
<keyword evidence="2" id="KW-1185">Reference proteome</keyword>
<reference evidence="1 2" key="1">
    <citation type="submission" date="2017-02" db="EMBL/GenBank/DDBJ databases">
        <authorList>
            <person name="Peterson S.W."/>
        </authorList>
    </citation>
    <scope>NUCLEOTIDE SEQUENCE [LARGE SCALE GENOMIC DNA]</scope>
    <source>
        <strain evidence="1 2">ATCC 700028</strain>
    </source>
</reference>
<evidence type="ECO:0000313" key="1">
    <source>
        <dbReference type="EMBL" id="SJZ34358.1"/>
    </source>
</evidence>
<accession>A0A1T4JW30</accession>
<gene>
    <name evidence="1" type="ORF">SAMN02745174_00126</name>
</gene>
<dbReference type="SUPFAM" id="SSF46785">
    <property type="entry name" value="Winged helix' DNA-binding domain"/>
    <property type="match status" value="1"/>
</dbReference>
<dbReference type="InterPro" id="IPR036390">
    <property type="entry name" value="WH_DNA-bd_sf"/>
</dbReference>
<proteinExistence type="predicted"/>
<dbReference type="AlphaFoldDB" id="A0A1T4JW30"/>
<evidence type="ECO:0000313" key="2">
    <source>
        <dbReference type="Proteomes" id="UP000191153"/>
    </source>
</evidence>
<dbReference type="Proteomes" id="UP000191153">
    <property type="component" value="Unassembled WGS sequence"/>
</dbReference>
<organism evidence="1 2">
    <name type="scientific">Cetobacterium ceti</name>
    <dbReference type="NCBI Taxonomy" id="180163"/>
    <lineage>
        <taxon>Bacteria</taxon>
        <taxon>Fusobacteriati</taxon>
        <taxon>Fusobacteriota</taxon>
        <taxon>Fusobacteriia</taxon>
        <taxon>Fusobacteriales</taxon>
        <taxon>Fusobacteriaceae</taxon>
        <taxon>Cetobacterium</taxon>
    </lineage>
</organism>
<protein>
    <submittedName>
        <fullName evidence="1">Uncharacterized protein</fullName>
    </submittedName>
</protein>
<dbReference type="RefSeq" id="WP_078692674.1">
    <property type="nucleotide sequence ID" value="NZ_FUWX01000004.1"/>
</dbReference>
<name>A0A1T4JW30_9FUSO</name>
<dbReference type="STRING" id="180163.SAMN02745174_00126"/>
<dbReference type="EMBL" id="FUWX01000004">
    <property type="protein sequence ID" value="SJZ34358.1"/>
    <property type="molecule type" value="Genomic_DNA"/>
</dbReference>
<sequence length="215" mass="25229">MESMLYSEELIFFNLLKELLVPNLKNESAIVSLSLQDLHDKTEIDKQVISGMISKLQKDGLITFAAYGNEADEITLHFDRTHDKIFEFLPHEDLENILADINKFIFENMNLFTFNISHNTSKKYAKLIQERLNKNPKADINDLLRKGINELYSQKEFIIKLFKILYNIAKNANKENQELIEKIIYCFFNLPIDENPFITTLFLARISFELEMLKL</sequence>